<feature type="compositionally biased region" description="Low complexity" evidence="1">
    <location>
        <begin position="20"/>
        <end position="30"/>
    </location>
</feature>
<keyword evidence="2" id="KW-0812">Transmembrane</keyword>
<evidence type="ECO:0000256" key="1">
    <source>
        <dbReference type="SAM" id="MobiDB-lite"/>
    </source>
</evidence>
<evidence type="ECO:0000313" key="4">
    <source>
        <dbReference type="Proteomes" id="UP001498398"/>
    </source>
</evidence>
<feature type="region of interest" description="Disordered" evidence="1">
    <location>
        <begin position="20"/>
        <end position="49"/>
    </location>
</feature>
<protein>
    <submittedName>
        <fullName evidence="3">Uncharacterized protein</fullName>
    </submittedName>
</protein>
<accession>A0ABR1K0F3</accession>
<name>A0ABR1K0F3_9AGAR</name>
<evidence type="ECO:0000256" key="2">
    <source>
        <dbReference type="SAM" id="Phobius"/>
    </source>
</evidence>
<keyword evidence="2" id="KW-0472">Membrane</keyword>
<comment type="caution">
    <text evidence="3">The sequence shown here is derived from an EMBL/GenBank/DDBJ whole genome shotgun (WGS) entry which is preliminary data.</text>
</comment>
<organism evidence="3 4">
    <name type="scientific">Marasmiellus scandens</name>
    <dbReference type="NCBI Taxonomy" id="2682957"/>
    <lineage>
        <taxon>Eukaryota</taxon>
        <taxon>Fungi</taxon>
        <taxon>Dikarya</taxon>
        <taxon>Basidiomycota</taxon>
        <taxon>Agaricomycotina</taxon>
        <taxon>Agaricomycetes</taxon>
        <taxon>Agaricomycetidae</taxon>
        <taxon>Agaricales</taxon>
        <taxon>Marasmiineae</taxon>
        <taxon>Omphalotaceae</taxon>
        <taxon>Marasmiellus</taxon>
    </lineage>
</organism>
<gene>
    <name evidence="3" type="ORF">VKT23_004622</name>
</gene>
<sequence>MNPDDFSDLSSLTEIDELSDLSSLTELSDSSDGHDSEDDGGPTEGQATVPASAFPEKCWRGIGYIYTTILLSVSLVLLLKMLLKIFYGCSPRQVEIHSAPDATASGCLTLAAFKPSDG</sequence>
<dbReference type="Proteomes" id="UP001498398">
    <property type="component" value="Unassembled WGS sequence"/>
</dbReference>
<proteinExistence type="predicted"/>
<reference evidence="3 4" key="1">
    <citation type="submission" date="2024-01" db="EMBL/GenBank/DDBJ databases">
        <title>A draft genome for the cacao thread blight pathogen Marasmiellus scandens.</title>
        <authorList>
            <person name="Baruah I.K."/>
            <person name="Leung J."/>
            <person name="Bukari Y."/>
            <person name="Amoako-Attah I."/>
            <person name="Meinhardt L.W."/>
            <person name="Bailey B.A."/>
            <person name="Cohen S.P."/>
        </authorList>
    </citation>
    <scope>NUCLEOTIDE SEQUENCE [LARGE SCALE GENOMIC DNA]</scope>
    <source>
        <strain evidence="3 4">GH-19</strain>
    </source>
</reference>
<keyword evidence="4" id="KW-1185">Reference proteome</keyword>
<evidence type="ECO:0000313" key="3">
    <source>
        <dbReference type="EMBL" id="KAK7467569.1"/>
    </source>
</evidence>
<feature type="transmembrane region" description="Helical" evidence="2">
    <location>
        <begin position="64"/>
        <end position="83"/>
    </location>
</feature>
<dbReference type="EMBL" id="JBANRG010000004">
    <property type="protein sequence ID" value="KAK7467569.1"/>
    <property type="molecule type" value="Genomic_DNA"/>
</dbReference>
<keyword evidence="2" id="KW-1133">Transmembrane helix</keyword>